<dbReference type="AlphaFoldDB" id="A0A087T2I2"/>
<name>A0A087T2I2_STEMI</name>
<protein>
    <submittedName>
        <fullName evidence="2">Uncharacterized protein</fullName>
    </submittedName>
</protein>
<gene>
    <name evidence="2" type="ORF">X975_11373</name>
</gene>
<feature type="region of interest" description="Disordered" evidence="1">
    <location>
        <begin position="153"/>
        <end position="182"/>
    </location>
</feature>
<organism evidence="2 3">
    <name type="scientific">Stegodyphus mimosarum</name>
    <name type="common">African social velvet spider</name>
    <dbReference type="NCBI Taxonomy" id="407821"/>
    <lineage>
        <taxon>Eukaryota</taxon>
        <taxon>Metazoa</taxon>
        <taxon>Ecdysozoa</taxon>
        <taxon>Arthropoda</taxon>
        <taxon>Chelicerata</taxon>
        <taxon>Arachnida</taxon>
        <taxon>Araneae</taxon>
        <taxon>Araneomorphae</taxon>
        <taxon>Entelegynae</taxon>
        <taxon>Eresoidea</taxon>
        <taxon>Eresidae</taxon>
        <taxon>Stegodyphus</taxon>
    </lineage>
</organism>
<evidence type="ECO:0000313" key="2">
    <source>
        <dbReference type="EMBL" id="KFM59321.1"/>
    </source>
</evidence>
<accession>A0A087T2I2</accession>
<feature type="non-terminal residue" evidence="2">
    <location>
        <position position="301"/>
    </location>
</feature>
<evidence type="ECO:0000313" key="3">
    <source>
        <dbReference type="Proteomes" id="UP000054359"/>
    </source>
</evidence>
<reference evidence="2 3" key="1">
    <citation type="submission" date="2013-11" db="EMBL/GenBank/DDBJ databases">
        <title>Genome sequencing of Stegodyphus mimosarum.</title>
        <authorList>
            <person name="Bechsgaard J."/>
        </authorList>
    </citation>
    <scope>NUCLEOTIDE SEQUENCE [LARGE SCALE GENOMIC DNA]</scope>
</reference>
<dbReference type="EMBL" id="KK113087">
    <property type="protein sequence ID" value="KFM59321.1"/>
    <property type="molecule type" value="Genomic_DNA"/>
</dbReference>
<keyword evidence="3" id="KW-1185">Reference proteome</keyword>
<proteinExistence type="predicted"/>
<evidence type="ECO:0000256" key="1">
    <source>
        <dbReference type="SAM" id="MobiDB-lite"/>
    </source>
</evidence>
<dbReference type="Proteomes" id="UP000054359">
    <property type="component" value="Unassembled WGS sequence"/>
</dbReference>
<dbReference type="OrthoDB" id="6241117at2759"/>
<sequence length="301" mass="33616">MHPAWRRNSSYESNKIARLENQIQISRKNGDTQCSCPPFECLCSKNYTSGCRSFSGLSKDEAASYGDLTASGLDHVQGDCSVFQAIDKVLEDVACSYGHSTSYRLAAKVASDFDQAYYSSFADGYEAEIERMNQSFYPSCELYHSHPTVKPSHHLTDSHLLHPPPPLLHHHGNDDVSNSFSDECPLTPIPHTSSSKTDMFPTFPEIEDVIHPSDILVLDQPLRKTGAWSEGSDIQEHNNQVALTETYGHQNHQDDVMKDDYVVTSLDDPDVSQRFFAAIDNLLQDYGNAESFVTQVGTTRE</sequence>